<keyword evidence="3" id="KW-0722">Serine protease inhibitor</keyword>
<evidence type="ECO:0000256" key="2">
    <source>
        <dbReference type="ARBA" id="ARBA00022690"/>
    </source>
</evidence>
<dbReference type="EMBL" id="CAJNOQ010051684">
    <property type="protein sequence ID" value="CAF1651609.1"/>
    <property type="molecule type" value="Genomic_DNA"/>
</dbReference>
<dbReference type="Proteomes" id="UP000681722">
    <property type="component" value="Unassembled WGS sequence"/>
</dbReference>
<evidence type="ECO:0000313" key="4">
    <source>
        <dbReference type="EMBL" id="CAF1651609.1"/>
    </source>
</evidence>
<dbReference type="EMBL" id="CAJOBC010122542">
    <property type="protein sequence ID" value="CAF4580936.1"/>
    <property type="molecule type" value="Genomic_DNA"/>
</dbReference>
<feature type="non-terminal residue" evidence="4">
    <location>
        <position position="1"/>
    </location>
</feature>
<protein>
    <submittedName>
        <fullName evidence="4">Uncharacterized protein</fullName>
    </submittedName>
</protein>
<dbReference type="InterPro" id="IPR000864">
    <property type="entry name" value="Prot_inh_pot1"/>
</dbReference>
<dbReference type="GO" id="GO:0009611">
    <property type="term" value="P:response to wounding"/>
    <property type="evidence" value="ECO:0007669"/>
    <property type="project" value="InterPro"/>
</dbReference>
<dbReference type="InterPro" id="IPR036354">
    <property type="entry name" value="Prot_inh_pot1_sf"/>
</dbReference>
<dbReference type="Gene3D" id="3.30.10.10">
    <property type="entry name" value="Trypsin Inhibitor V, subunit A"/>
    <property type="match status" value="1"/>
</dbReference>
<evidence type="ECO:0000313" key="6">
    <source>
        <dbReference type="Proteomes" id="UP000663829"/>
    </source>
</evidence>
<keyword evidence="2" id="KW-0646">Protease inhibitor</keyword>
<dbReference type="OrthoDB" id="10013825at2759"/>
<gene>
    <name evidence="4" type="ORF">GPM918_LOCUS45543</name>
    <name evidence="5" type="ORF">SRO942_LOCUS48130</name>
</gene>
<evidence type="ECO:0000256" key="1">
    <source>
        <dbReference type="ARBA" id="ARBA00008210"/>
    </source>
</evidence>
<dbReference type="AlphaFoldDB" id="A0A816EMS2"/>
<name>A0A816EMS2_9BILA</name>
<dbReference type="Proteomes" id="UP000663829">
    <property type="component" value="Unassembled WGS sequence"/>
</dbReference>
<dbReference type="SUPFAM" id="SSF54654">
    <property type="entry name" value="CI-2 family of serine protease inhibitors"/>
    <property type="match status" value="1"/>
</dbReference>
<dbReference type="Pfam" id="PF00280">
    <property type="entry name" value="potato_inhibit"/>
    <property type="match status" value="1"/>
</dbReference>
<sequence>MADDQKVELIRKLKEEVKGLSQNEATAKLQEAFPDHKIVPMPLQGTFTKELMEGRIRLPVDDNGVVNGAPVWG</sequence>
<keyword evidence="6" id="KW-1185">Reference proteome</keyword>
<proteinExistence type="inferred from homology"/>
<comment type="caution">
    <text evidence="4">The sequence shown here is derived from an EMBL/GenBank/DDBJ whole genome shotgun (WGS) entry which is preliminary data.</text>
</comment>
<accession>A0A816EMS2</accession>
<evidence type="ECO:0000313" key="5">
    <source>
        <dbReference type="EMBL" id="CAF4580936.1"/>
    </source>
</evidence>
<dbReference type="GO" id="GO:0004867">
    <property type="term" value="F:serine-type endopeptidase inhibitor activity"/>
    <property type="evidence" value="ECO:0007669"/>
    <property type="project" value="UniProtKB-KW"/>
</dbReference>
<reference evidence="4" key="1">
    <citation type="submission" date="2021-02" db="EMBL/GenBank/DDBJ databases">
        <authorList>
            <person name="Nowell W R."/>
        </authorList>
    </citation>
    <scope>NUCLEOTIDE SEQUENCE</scope>
</reference>
<comment type="similarity">
    <text evidence="1">Belongs to the protease inhibitor I13 (potato type I serine protease inhibitor) family.</text>
</comment>
<evidence type="ECO:0000256" key="3">
    <source>
        <dbReference type="ARBA" id="ARBA00022900"/>
    </source>
</evidence>
<organism evidence="4 6">
    <name type="scientific">Didymodactylos carnosus</name>
    <dbReference type="NCBI Taxonomy" id="1234261"/>
    <lineage>
        <taxon>Eukaryota</taxon>
        <taxon>Metazoa</taxon>
        <taxon>Spiralia</taxon>
        <taxon>Gnathifera</taxon>
        <taxon>Rotifera</taxon>
        <taxon>Eurotatoria</taxon>
        <taxon>Bdelloidea</taxon>
        <taxon>Philodinida</taxon>
        <taxon>Philodinidae</taxon>
        <taxon>Didymodactylos</taxon>
    </lineage>
</organism>